<evidence type="ECO:0000256" key="1">
    <source>
        <dbReference type="SAM" id="Phobius"/>
    </source>
</evidence>
<organism evidence="2 3">
    <name type="scientific">Larinioides sclopetarius</name>
    <dbReference type="NCBI Taxonomy" id="280406"/>
    <lineage>
        <taxon>Eukaryota</taxon>
        <taxon>Metazoa</taxon>
        <taxon>Ecdysozoa</taxon>
        <taxon>Arthropoda</taxon>
        <taxon>Chelicerata</taxon>
        <taxon>Arachnida</taxon>
        <taxon>Araneae</taxon>
        <taxon>Araneomorphae</taxon>
        <taxon>Entelegynae</taxon>
        <taxon>Araneoidea</taxon>
        <taxon>Araneidae</taxon>
        <taxon>Larinioides</taxon>
    </lineage>
</organism>
<reference evidence="2 3" key="1">
    <citation type="submission" date="2024-04" db="EMBL/GenBank/DDBJ databases">
        <authorList>
            <person name="Rising A."/>
            <person name="Reimegard J."/>
            <person name="Sonavane S."/>
            <person name="Akerstrom W."/>
            <person name="Nylinder S."/>
            <person name="Hedman E."/>
            <person name="Kallberg Y."/>
        </authorList>
    </citation>
    <scope>NUCLEOTIDE SEQUENCE [LARGE SCALE GENOMIC DNA]</scope>
</reference>
<keyword evidence="3" id="KW-1185">Reference proteome</keyword>
<keyword evidence="1" id="KW-0472">Membrane</keyword>
<sequence>MISTAQSEKMTFLKDCRKKKRKIFLTSLVVVLDAFLFSLQHFYRFL</sequence>
<proteinExistence type="predicted"/>
<protein>
    <submittedName>
        <fullName evidence="2">Uncharacterized protein</fullName>
    </submittedName>
</protein>
<name>A0AAV1ZFT7_9ARAC</name>
<gene>
    <name evidence="2" type="ORF">LARSCL_LOCUS5383</name>
</gene>
<accession>A0AAV1ZFT7</accession>
<evidence type="ECO:0000313" key="2">
    <source>
        <dbReference type="EMBL" id="CAL1270597.1"/>
    </source>
</evidence>
<dbReference type="Proteomes" id="UP001497382">
    <property type="component" value="Unassembled WGS sequence"/>
</dbReference>
<dbReference type="AlphaFoldDB" id="A0AAV1ZFT7"/>
<feature type="transmembrane region" description="Helical" evidence="1">
    <location>
        <begin position="23"/>
        <end position="43"/>
    </location>
</feature>
<comment type="caution">
    <text evidence="2">The sequence shown here is derived from an EMBL/GenBank/DDBJ whole genome shotgun (WGS) entry which is preliminary data.</text>
</comment>
<dbReference type="EMBL" id="CAXIEN010000049">
    <property type="protein sequence ID" value="CAL1270597.1"/>
    <property type="molecule type" value="Genomic_DNA"/>
</dbReference>
<keyword evidence="1" id="KW-0812">Transmembrane</keyword>
<evidence type="ECO:0000313" key="3">
    <source>
        <dbReference type="Proteomes" id="UP001497382"/>
    </source>
</evidence>
<keyword evidence="1" id="KW-1133">Transmembrane helix</keyword>